<name>A0A6A6U2I5_9PEZI</name>
<dbReference type="Pfam" id="PF00996">
    <property type="entry name" value="GDI"/>
    <property type="match status" value="1"/>
</dbReference>
<dbReference type="InterPro" id="IPR017230">
    <property type="entry name" value="Mrs6"/>
</dbReference>
<dbReference type="Gene3D" id="3.50.50.60">
    <property type="entry name" value="FAD/NAD(P)-binding domain"/>
    <property type="match status" value="1"/>
</dbReference>
<evidence type="ECO:0000256" key="2">
    <source>
        <dbReference type="PIRNR" id="PIRNR037514"/>
    </source>
</evidence>
<protein>
    <recommendedName>
        <fullName evidence="2">Rab proteins geranylgeranyltransferase</fullName>
    </recommendedName>
</protein>
<dbReference type="SUPFAM" id="SSF51905">
    <property type="entry name" value="FAD/NAD(P)-binding domain"/>
    <property type="match status" value="1"/>
</dbReference>
<feature type="compositionally biased region" description="Low complexity" evidence="3">
    <location>
        <begin position="318"/>
        <end position="332"/>
    </location>
</feature>
<dbReference type="Proteomes" id="UP000799302">
    <property type="component" value="Unassembled WGS sequence"/>
</dbReference>
<sequence>MQAESLNDTDWDIVIAGTGLYQSLLALALSRSDKKVLHLDKNSYYGEAEAAFSLQEAEEWVKEQNNSSASIENLSPSEEDGPKLSFPRAYSLALAPQLIYTSSKLIECLVTSKAFRQLEFQAMGSWWLYSASKDSEPDSSGTPAEASGNLVRIPTNREDVAFSDSTIDLRSKRSVMKVLRFIMDYDNQEELWEGYKERPFAEFLTNHFKLPPTLVDLFLALTFSPTCSSQTTTAFALPRISRHLRSIGRLGPGFSSVIPKWGGLAEVSQVGCRAGAVGGAVYMLGSGISKTESIDDSTTLHLTSGDIVRTKHLVANPVSLSSNSSQPSQNSSEGTSRSISIVGSSLPALFPQLTEGAPIPAGAVVIRPAGSFPSETSDPAPVQLIIHSSETGECPKNQCIIYASTPASAPAGPSLLDAAVNALLACIDNPPVLWRMHYPFVPARIPSDAGDGVHLFPAGMSADLVFDDTILDRVETIWRALVGDTNAAFLVFEDREGQAEDEEDEYL</sequence>
<dbReference type="PIRSF" id="PIRSF037514">
    <property type="entry name" value="Rab_ger_ger_transf_A_fun"/>
    <property type="match status" value="1"/>
</dbReference>
<accession>A0A6A6U2I5</accession>
<dbReference type="AlphaFoldDB" id="A0A6A6U2I5"/>
<dbReference type="GO" id="GO:0005829">
    <property type="term" value="C:cytosol"/>
    <property type="evidence" value="ECO:0007669"/>
    <property type="project" value="TreeGrafter"/>
</dbReference>
<dbReference type="EMBL" id="MU004239">
    <property type="protein sequence ID" value="KAF2666332.1"/>
    <property type="molecule type" value="Genomic_DNA"/>
</dbReference>
<dbReference type="GO" id="GO:0016192">
    <property type="term" value="P:vesicle-mediated transport"/>
    <property type="evidence" value="ECO:0007669"/>
    <property type="project" value="TreeGrafter"/>
</dbReference>
<dbReference type="GO" id="GO:0005968">
    <property type="term" value="C:Rab-protein geranylgeranyltransferase complex"/>
    <property type="evidence" value="ECO:0007669"/>
    <property type="project" value="TreeGrafter"/>
</dbReference>
<dbReference type="InterPro" id="IPR018203">
    <property type="entry name" value="GDP_dissociation_inhibitor"/>
</dbReference>
<evidence type="ECO:0000313" key="4">
    <source>
        <dbReference type="EMBL" id="KAF2666332.1"/>
    </source>
</evidence>
<keyword evidence="5" id="KW-1185">Reference proteome</keyword>
<dbReference type="GO" id="GO:0007264">
    <property type="term" value="P:small GTPase-mediated signal transduction"/>
    <property type="evidence" value="ECO:0007669"/>
    <property type="project" value="UniProtKB-UniRule"/>
</dbReference>
<dbReference type="PRINTS" id="PR00891">
    <property type="entry name" value="RABGDIREP"/>
</dbReference>
<dbReference type="PANTHER" id="PTHR11787">
    <property type="entry name" value="RAB GDP-DISSOCIATION INHIBITOR"/>
    <property type="match status" value="1"/>
</dbReference>
<comment type="similarity">
    <text evidence="1 2">Belongs to the Rab GDI family.</text>
</comment>
<dbReference type="SUPFAM" id="SSF54373">
    <property type="entry name" value="FAD-linked reductases, C-terminal domain"/>
    <property type="match status" value="1"/>
</dbReference>
<dbReference type="Gene3D" id="1.10.405.10">
    <property type="entry name" value="Guanine Nucleotide Dissociation Inhibitor, domain 1"/>
    <property type="match status" value="1"/>
</dbReference>
<evidence type="ECO:0000256" key="3">
    <source>
        <dbReference type="SAM" id="MobiDB-lite"/>
    </source>
</evidence>
<dbReference type="GO" id="GO:0005634">
    <property type="term" value="C:nucleus"/>
    <property type="evidence" value="ECO:0007669"/>
    <property type="project" value="TreeGrafter"/>
</dbReference>
<proteinExistence type="inferred from homology"/>
<dbReference type="PANTHER" id="PTHR11787:SF4">
    <property type="entry name" value="CHM, RAB ESCORT PROTEIN 1"/>
    <property type="match status" value="1"/>
</dbReference>
<dbReference type="OrthoDB" id="1923006at2759"/>
<dbReference type="GO" id="GO:0005092">
    <property type="term" value="F:GDP-dissociation inhibitor activity"/>
    <property type="evidence" value="ECO:0007669"/>
    <property type="project" value="UniProtKB-UniRule"/>
</dbReference>
<gene>
    <name evidence="4" type="ORF">BT63DRAFT_458688</name>
</gene>
<dbReference type="Gene3D" id="3.30.519.10">
    <property type="entry name" value="Guanine Nucleotide Dissociation Inhibitor, domain 2"/>
    <property type="match status" value="1"/>
</dbReference>
<dbReference type="InterPro" id="IPR036188">
    <property type="entry name" value="FAD/NAD-bd_sf"/>
</dbReference>
<reference evidence="4" key="1">
    <citation type="journal article" date="2020" name="Stud. Mycol.">
        <title>101 Dothideomycetes genomes: a test case for predicting lifestyles and emergence of pathogens.</title>
        <authorList>
            <person name="Haridas S."/>
            <person name="Albert R."/>
            <person name="Binder M."/>
            <person name="Bloem J."/>
            <person name="Labutti K."/>
            <person name="Salamov A."/>
            <person name="Andreopoulos B."/>
            <person name="Baker S."/>
            <person name="Barry K."/>
            <person name="Bills G."/>
            <person name="Bluhm B."/>
            <person name="Cannon C."/>
            <person name="Castanera R."/>
            <person name="Culley D."/>
            <person name="Daum C."/>
            <person name="Ezra D."/>
            <person name="Gonzalez J."/>
            <person name="Henrissat B."/>
            <person name="Kuo A."/>
            <person name="Liang C."/>
            <person name="Lipzen A."/>
            <person name="Lutzoni F."/>
            <person name="Magnuson J."/>
            <person name="Mondo S."/>
            <person name="Nolan M."/>
            <person name="Ohm R."/>
            <person name="Pangilinan J."/>
            <person name="Park H.-J."/>
            <person name="Ramirez L."/>
            <person name="Alfaro M."/>
            <person name="Sun H."/>
            <person name="Tritt A."/>
            <person name="Yoshinaga Y."/>
            <person name="Zwiers L.-H."/>
            <person name="Turgeon B."/>
            <person name="Goodwin S."/>
            <person name="Spatafora J."/>
            <person name="Crous P."/>
            <person name="Grigoriev I."/>
        </authorList>
    </citation>
    <scope>NUCLEOTIDE SEQUENCE</scope>
    <source>
        <strain evidence="4">CBS 115976</strain>
    </source>
</reference>
<evidence type="ECO:0000256" key="1">
    <source>
        <dbReference type="ARBA" id="ARBA00005593"/>
    </source>
</evidence>
<organism evidence="4 5">
    <name type="scientific">Microthyrium microscopicum</name>
    <dbReference type="NCBI Taxonomy" id="703497"/>
    <lineage>
        <taxon>Eukaryota</taxon>
        <taxon>Fungi</taxon>
        <taxon>Dikarya</taxon>
        <taxon>Ascomycota</taxon>
        <taxon>Pezizomycotina</taxon>
        <taxon>Dothideomycetes</taxon>
        <taxon>Dothideomycetes incertae sedis</taxon>
        <taxon>Microthyriales</taxon>
        <taxon>Microthyriaceae</taxon>
        <taxon>Microthyrium</taxon>
    </lineage>
</organism>
<feature type="region of interest" description="Disordered" evidence="3">
    <location>
        <begin position="318"/>
        <end position="338"/>
    </location>
</feature>
<evidence type="ECO:0000313" key="5">
    <source>
        <dbReference type="Proteomes" id="UP000799302"/>
    </source>
</evidence>